<organism evidence="1 2">
    <name type="scientific">Hevea brasiliensis</name>
    <name type="common">Para rubber tree</name>
    <name type="synonym">Siphonia brasiliensis</name>
    <dbReference type="NCBI Taxonomy" id="3981"/>
    <lineage>
        <taxon>Eukaryota</taxon>
        <taxon>Viridiplantae</taxon>
        <taxon>Streptophyta</taxon>
        <taxon>Embryophyta</taxon>
        <taxon>Tracheophyta</taxon>
        <taxon>Spermatophyta</taxon>
        <taxon>Magnoliopsida</taxon>
        <taxon>eudicotyledons</taxon>
        <taxon>Gunneridae</taxon>
        <taxon>Pentapetalae</taxon>
        <taxon>rosids</taxon>
        <taxon>fabids</taxon>
        <taxon>Malpighiales</taxon>
        <taxon>Euphorbiaceae</taxon>
        <taxon>Crotonoideae</taxon>
        <taxon>Micrandreae</taxon>
        <taxon>Hevea</taxon>
    </lineage>
</organism>
<proteinExistence type="predicted"/>
<reference evidence="1 2" key="1">
    <citation type="journal article" date="2023" name="Plant Biotechnol. J.">
        <title>Chromosome-level wild Hevea brasiliensis genome provides new tools for genomic-assisted breeding and valuable loci to elevate rubber yield.</title>
        <authorList>
            <person name="Cheng H."/>
            <person name="Song X."/>
            <person name="Hu Y."/>
            <person name="Wu T."/>
            <person name="Yang Q."/>
            <person name="An Z."/>
            <person name="Feng S."/>
            <person name="Deng Z."/>
            <person name="Wu W."/>
            <person name="Zeng X."/>
            <person name="Tu M."/>
            <person name="Wang X."/>
            <person name="Huang H."/>
        </authorList>
    </citation>
    <scope>NUCLEOTIDE SEQUENCE [LARGE SCALE GENOMIC DNA]</scope>
    <source>
        <strain evidence="1">MT/VB/25A 57/8</strain>
    </source>
</reference>
<dbReference type="EMBL" id="JARPOI010000012">
    <property type="protein sequence ID" value="KAJ9166723.1"/>
    <property type="molecule type" value="Genomic_DNA"/>
</dbReference>
<gene>
    <name evidence="1" type="ORF">P3X46_021430</name>
</gene>
<sequence length="94" mass="10225">MEVLVPMTKPTEAEKMAKVSNRLEAAVTAITEPRFNKKSASLIPKKRSSVKKMIFLLLFSSVSSLLCKHRPASPSPTKIKKSCFGFSASAVSPT</sequence>
<keyword evidence="2" id="KW-1185">Reference proteome</keyword>
<accession>A0ABQ9LHE5</accession>
<name>A0ABQ9LHE5_HEVBR</name>
<evidence type="ECO:0000313" key="1">
    <source>
        <dbReference type="EMBL" id="KAJ9166723.1"/>
    </source>
</evidence>
<comment type="caution">
    <text evidence="1">The sequence shown here is derived from an EMBL/GenBank/DDBJ whole genome shotgun (WGS) entry which is preliminary data.</text>
</comment>
<evidence type="ECO:0000313" key="2">
    <source>
        <dbReference type="Proteomes" id="UP001174677"/>
    </source>
</evidence>
<protein>
    <submittedName>
        <fullName evidence="1">Uncharacterized protein</fullName>
    </submittedName>
</protein>
<dbReference type="Proteomes" id="UP001174677">
    <property type="component" value="Chromosome 12"/>
</dbReference>